<comment type="caution">
    <text evidence="1">The sequence shown here is derived from an EMBL/GenBank/DDBJ whole genome shotgun (WGS) entry which is preliminary data.</text>
</comment>
<gene>
    <name evidence="1" type="ORF">JHL16_12485</name>
</gene>
<dbReference type="Proteomes" id="UP000616151">
    <property type="component" value="Unassembled WGS sequence"/>
</dbReference>
<organism evidence="1 2">
    <name type="scientific">Taklimakanibacter albus</name>
    <dbReference type="NCBI Taxonomy" id="2800327"/>
    <lineage>
        <taxon>Bacteria</taxon>
        <taxon>Pseudomonadati</taxon>
        <taxon>Pseudomonadota</taxon>
        <taxon>Alphaproteobacteria</taxon>
        <taxon>Hyphomicrobiales</taxon>
        <taxon>Aestuariivirgaceae</taxon>
        <taxon>Taklimakanibacter</taxon>
    </lineage>
</organism>
<evidence type="ECO:0000313" key="1">
    <source>
        <dbReference type="EMBL" id="MBK1867165.1"/>
    </source>
</evidence>
<accession>A0ACC5R3H6</accession>
<proteinExistence type="predicted"/>
<reference evidence="1" key="1">
    <citation type="submission" date="2021-01" db="EMBL/GenBank/DDBJ databases">
        <authorList>
            <person name="Sun Q."/>
        </authorList>
    </citation>
    <scope>NUCLEOTIDE SEQUENCE</scope>
    <source>
        <strain evidence="1">YIM B02566</strain>
    </source>
</reference>
<evidence type="ECO:0000313" key="2">
    <source>
        <dbReference type="Proteomes" id="UP000616151"/>
    </source>
</evidence>
<sequence length="273" mass="29984">MYVFFVLPAALLLFFLYLLPLARILMISATDGQGFVANYGAVLTSAPIHRMVWTTVEICAITTVATLLISYLIAYVLLQVSERTRMWMMLCILVPLWVSVLVRAFAWIAVLNNSGPVNSLLQYTGLTDEPVQLVRNQFGVMLGMVHYMLPFGILPLYAAMKGIDPKLISAARALGARPFTAFRRVFLPLSLPGLYSAFVIVFIFSLGFYVTPAILGGGRIVMIAEYIALLISQGYDWGIAAALATMLLSVVLAVVFIAGRFADWDSVLGGSRR</sequence>
<dbReference type="EMBL" id="JAENHL010000007">
    <property type="protein sequence ID" value="MBK1867165.1"/>
    <property type="molecule type" value="Genomic_DNA"/>
</dbReference>
<name>A0ACC5R3H6_9HYPH</name>
<protein>
    <submittedName>
        <fullName evidence="1">ABC transporter permease</fullName>
    </submittedName>
</protein>
<keyword evidence="2" id="KW-1185">Reference proteome</keyword>